<comment type="caution">
    <text evidence="1">The sequence shown here is derived from an EMBL/GenBank/DDBJ whole genome shotgun (WGS) entry which is preliminary data.</text>
</comment>
<gene>
    <name evidence="1" type="ORF">KSP40_PGU007399</name>
</gene>
<accession>A0ABR2N084</accession>
<protein>
    <recommendedName>
        <fullName evidence="3">Peptidase S26 domain-containing protein</fullName>
    </recommendedName>
</protein>
<dbReference type="EMBL" id="JBBWWR010000003">
    <property type="protein sequence ID" value="KAK8969766.1"/>
    <property type="molecule type" value="Genomic_DNA"/>
</dbReference>
<reference evidence="1 2" key="1">
    <citation type="journal article" date="2022" name="Nat. Plants">
        <title>Genomes of leafy and leafless Platanthera orchids illuminate the evolution of mycoheterotrophy.</title>
        <authorList>
            <person name="Li M.H."/>
            <person name="Liu K.W."/>
            <person name="Li Z."/>
            <person name="Lu H.C."/>
            <person name="Ye Q.L."/>
            <person name="Zhang D."/>
            <person name="Wang J.Y."/>
            <person name="Li Y.F."/>
            <person name="Zhong Z.M."/>
            <person name="Liu X."/>
            <person name="Yu X."/>
            <person name="Liu D.K."/>
            <person name="Tu X.D."/>
            <person name="Liu B."/>
            <person name="Hao Y."/>
            <person name="Liao X.Y."/>
            <person name="Jiang Y.T."/>
            <person name="Sun W.H."/>
            <person name="Chen J."/>
            <person name="Chen Y.Q."/>
            <person name="Ai Y."/>
            <person name="Zhai J.W."/>
            <person name="Wu S.S."/>
            <person name="Zhou Z."/>
            <person name="Hsiao Y.Y."/>
            <person name="Wu W.L."/>
            <person name="Chen Y.Y."/>
            <person name="Lin Y.F."/>
            <person name="Hsu J.L."/>
            <person name="Li C.Y."/>
            <person name="Wang Z.W."/>
            <person name="Zhao X."/>
            <person name="Zhong W.Y."/>
            <person name="Ma X.K."/>
            <person name="Ma L."/>
            <person name="Huang J."/>
            <person name="Chen G.Z."/>
            <person name="Huang M.Z."/>
            <person name="Huang L."/>
            <person name="Peng D.H."/>
            <person name="Luo Y.B."/>
            <person name="Zou S.Q."/>
            <person name="Chen S.P."/>
            <person name="Lan S."/>
            <person name="Tsai W.C."/>
            <person name="Van de Peer Y."/>
            <person name="Liu Z.J."/>
        </authorList>
    </citation>
    <scope>NUCLEOTIDE SEQUENCE [LARGE SCALE GENOMIC DNA]</scope>
    <source>
        <strain evidence="1">Lor288</strain>
    </source>
</reference>
<dbReference type="PANTHER" id="PTHR43390">
    <property type="entry name" value="SIGNAL PEPTIDASE I"/>
    <property type="match status" value="1"/>
</dbReference>
<evidence type="ECO:0008006" key="3">
    <source>
        <dbReference type="Google" id="ProtNLM"/>
    </source>
</evidence>
<organism evidence="1 2">
    <name type="scientific">Platanthera guangdongensis</name>
    <dbReference type="NCBI Taxonomy" id="2320717"/>
    <lineage>
        <taxon>Eukaryota</taxon>
        <taxon>Viridiplantae</taxon>
        <taxon>Streptophyta</taxon>
        <taxon>Embryophyta</taxon>
        <taxon>Tracheophyta</taxon>
        <taxon>Spermatophyta</taxon>
        <taxon>Magnoliopsida</taxon>
        <taxon>Liliopsida</taxon>
        <taxon>Asparagales</taxon>
        <taxon>Orchidaceae</taxon>
        <taxon>Orchidoideae</taxon>
        <taxon>Orchideae</taxon>
        <taxon>Orchidinae</taxon>
        <taxon>Platanthera</taxon>
    </lineage>
</organism>
<dbReference type="InterPro" id="IPR000223">
    <property type="entry name" value="Pept_S26A_signal_pept_1"/>
</dbReference>
<dbReference type="Proteomes" id="UP001412067">
    <property type="component" value="Unassembled WGS sequence"/>
</dbReference>
<dbReference type="SUPFAM" id="SSF51306">
    <property type="entry name" value="LexA/Signal peptidase"/>
    <property type="match status" value="1"/>
</dbReference>
<evidence type="ECO:0000313" key="1">
    <source>
        <dbReference type="EMBL" id="KAK8969766.1"/>
    </source>
</evidence>
<dbReference type="InterPro" id="IPR019533">
    <property type="entry name" value="Peptidase_S26"/>
</dbReference>
<sequence length="398" mass="43878">MAAWRFGCQAYKKFDHSSFPSSSAAPVHPVLLRLFNFVVMAIRVPLSCSGHLAQSIAASSKFFGIQEVSCRSISFLSNQRRDNDAYCIGGCSPPRHLSRKPALRLPSSLPPRALLAKEQSFDLKEFLKFPAAASYSREPLEPPASVATSMHSIFHGDCRPEQRRVGFSLFGGLLSDTDSRSVAGLKAIGVSSSTSLCFKPSSLLPFFLRSKWLPFSEYFPGLARIDPPDKTRTETIKLCEPIDECFGSMGAAGRSGVNNPPELNAVGITKSNDLAEDDVNNHTFGDDYWLSRWMCSCSDDAKALFAAVTVPLLYGSRLAEPRSIPSRSMYPTFDVGDRILAEKIGANHQKHQKRINHLTFMTVSCGFLHLRFEVFVMDIPLLSCKSSLSFAAFSVELK</sequence>
<keyword evidence="2" id="KW-1185">Reference proteome</keyword>
<dbReference type="CDD" id="cd06530">
    <property type="entry name" value="S26_SPase_I"/>
    <property type="match status" value="1"/>
</dbReference>
<proteinExistence type="predicted"/>
<dbReference type="InterPro" id="IPR036286">
    <property type="entry name" value="LexA/Signal_pep-like_sf"/>
</dbReference>
<dbReference type="PANTHER" id="PTHR43390:SF2">
    <property type="entry name" value="THYLAKOIDAL PROCESSING PEPTIDASE 2, CHLOROPLASTIC-RELATED"/>
    <property type="match status" value="1"/>
</dbReference>
<evidence type="ECO:0000313" key="2">
    <source>
        <dbReference type="Proteomes" id="UP001412067"/>
    </source>
</evidence>
<name>A0ABR2N084_9ASPA</name>